<name>A0A4Z0A6B7_9AGAM</name>
<comment type="subcellular location">
    <subcellularLocation>
        <location evidence="1">Nucleus</location>
    </subcellularLocation>
</comment>
<evidence type="ECO:0000256" key="5">
    <source>
        <dbReference type="ARBA" id="ARBA00023242"/>
    </source>
</evidence>
<accession>A0A4Z0A6B7</accession>
<dbReference type="EMBL" id="SFCI01000163">
    <property type="protein sequence ID" value="TFY81893.1"/>
    <property type="molecule type" value="Genomic_DNA"/>
</dbReference>
<organism evidence="6 7">
    <name type="scientific">Hericium alpestre</name>
    <dbReference type="NCBI Taxonomy" id="135208"/>
    <lineage>
        <taxon>Eukaryota</taxon>
        <taxon>Fungi</taxon>
        <taxon>Dikarya</taxon>
        <taxon>Basidiomycota</taxon>
        <taxon>Agaricomycotina</taxon>
        <taxon>Agaricomycetes</taxon>
        <taxon>Russulales</taxon>
        <taxon>Hericiaceae</taxon>
        <taxon>Hericium</taxon>
    </lineage>
</organism>
<dbReference type="Proteomes" id="UP000298061">
    <property type="component" value="Unassembled WGS sequence"/>
</dbReference>
<evidence type="ECO:0000256" key="1">
    <source>
        <dbReference type="ARBA" id="ARBA00004123"/>
    </source>
</evidence>
<evidence type="ECO:0008006" key="8">
    <source>
        <dbReference type="Google" id="ProtNLM"/>
    </source>
</evidence>
<proteinExistence type="predicted"/>
<evidence type="ECO:0000256" key="3">
    <source>
        <dbReference type="ARBA" id="ARBA00022771"/>
    </source>
</evidence>
<evidence type="ECO:0000256" key="4">
    <source>
        <dbReference type="ARBA" id="ARBA00022833"/>
    </source>
</evidence>
<dbReference type="PANTHER" id="PTHR46481">
    <property type="entry name" value="ZINC FINGER BED DOMAIN-CONTAINING PROTEIN 4"/>
    <property type="match status" value="1"/>
</dbReference>
<sequence>MNIPSVKLTHAEIINLWYQHLRDIKKWLNNDTVKGTVSLTCDGWQASNVDAYFAMMAHWIEEGANGTWKLQSALIRFTRLNSTHSGLRLGQALYKVALHVGVVHKIGHVSCDNASNNGTMMAEFARLIHKDMESPSMGKIGEYAMQAMLRTQSTSKHFDPFHPDDHIPAETDPANTKISHNMIGLVHAICVKVCMHSTFRILFTYLYHSKLDNLKEHSSSKCKAMFGQIQEKMAEEIAASATSKGYELAAKTPLSLLLDMPVWWSSTYTMLVRAYKLCK</sequence>
<keyword evidence="7" id="KW-1185">Reference proteome</keyword>
<dbReference type="PANTHER" id="PTHR46481:SF10">
    <property type="entry name" value="ZINC FINGER BED DOMAIN-CONTAINING PROTEIN 39"/>
    <property type="match status" value="1"/>
</dbReference>
<dbReference type="SUPFAM" id="SSF53098">
    <property type="entry name" value="Ribonuclease H-like"/>
    <property type="match status" value="1"/>
</dbReference>
<evidence type="ECO:0000313" key="6">
    <source>
        <dbReference type="EMBL" id="TFY81893.1"/>
    </source>
</evidence>
<evidence type="ECO:0000313" key="7">
    <source>
        <dbReference type="Proteomes" id="UP000298061"/>
    </source>
</evidence>
<dbReference type="OrthoDB" id="3256444at2759"/>
<keyword evidence="4" id="KW-0862">Zinc</keyword>
<gene>
    <name evidence="6" type="ORF">EWM64_g2114</name>
</gene>
<keyword evidence="3" id="KW-0863">Zinc-finger</keyword>
<dbReference type="InterPro" id="IPR012337">
    <property type="entry name" value="RNaseH-like_sf"/>
</dbReference>
<keyword evidence="2" id="KW-0479">Metal-binding</keyword>
<dbReference type="InterPro" id="IPR052035">
    <property type="entry name" value="ZnF_BED_domain_contain"/>
</dbReference>
<dbReference type="GO" id="GO:0005634">
    <property type="term" value="C:nucleus"/>
    <property type="evidence" value="ECO:0007669"/>
    <property type="project" value="UniProtKB-SubCell"/>
</dbReference>
<protein>
    <recommendedName>
        <fullName evidence="8">DUF659 domain-containing protein</fullName>
    </recommendedName>
</protein>
<keyword evidence="5" id="KW-0539">Nucleus</keyword>
<comment type="caution">
    <text evidence="6">The sequence shown here is derived from an EMBL/GenBank/DDBJ whole genome shotgun (WGS) entry which is preliminary data.</text>
</comment>
<feature type="non-terminal residue" evidence="6">
    <location>
        <position position="279"/>
    </location>
</feature>
<reference evidence="6 7" key="1">
    <citation type="submission" date="2019-02" db="EMBL/GenBank/DDBJ databases">
        <title>Genome sequencing of the rare red list fungi Hericium alpestre (H. flagellum).</title>
        <authorList>
            <person name="Buettner E."/>
            <person name="Kellner H."/>
        </authorList>
    </citation>
    <scope>NUCLEOTIDE SEQUENCE [LARGE SCALE GENOMIC DNA]</scope>
    <source>
        <strain evidence="6 7">DSM 108284</strain>
    </source>
</reference>
<evidence type="ECO:0000256" key="2">
    <source>
        <dbReference type="ARBA" id="ARBA00022723"/>
    </source>
</evidence>
<dbReference type="GO" id="GO:0008270">
    <property type="term" value="F:zinc ion binding"/>
    <property type="evidence" value="ECO:0007669"/>
    <property type="project" value="UniProtKB-KW"/>
</dbReference>
<dbReference type="AlphaFoldDB" id="A0A4Z0A6B7"/>